<protein>
    <submittedName>
        <fullName evidence="1">Uncharacterized protein</fullName>
    </submittedName>
</protein>
<proteinExistence type="predicted"/>
<dbReference type="AlphaFoldDB" id="A0A0L8HF58"/>
<sequence length="50" mass="6034">MNEKILKYADVEKQTTKYRQNVLVCLLAFSAQQNQSKQTIYINFRRYENC</sequence>
<organism evidence="1">
    <name type="scientific">Octopus bimaculoides</name>
    <name type="common">California two-spotted octopus</name>
    <dbReference type="NCBI Taxonomy" id="37653"/>
    <lineage>
        <taxon>Eukaryota</taxon>
        <taxon>Metazoa</taxon>
        <taxon>Spiralia</taxon>
        <taxon>Lophotrochozoa</taxon>
        <taxon>Mollusca</taxon>
        <taxon>Cephalopoda</taxon>
        <taxon>Coleoidea</taxon>
        <taxon>Octopodiformes</taxon>
        <taxon>Octopoda</taxon>
        <taxon>Incirrata</taxon>
        <taxon>Octopodidae</taxon>
        <taxon>Octopus</taxon>
    </lineage>
</organism>
<name>A0A0L8HF58_OCTBM</name>
<reference evidence="1" key="1">
    <citation type="submission" date="2015-07" db="EMBL/GenBank/DDBJ databases">
        <title>MeaNS - Measles Nucleotide Surveillance Program.</title>
        <authorList>
            <person name="Tran T."/>
            <person name="Druce J."/>
        </authorList>
    </citation>
    <scope>NUCLEOTIDE SEQUENCE</scope>
    <source>
        <strain evidence="1">UCB-OBI-ISO-001</strain>
        <tissue evidence="1">Gonad</tissue>
    </source>
</reference>
<dbReference type="EMBL" id="KQ418307">
    <property type="protein sequence ID" value="KOF87847.1"/>
    <property type="molecule type" value="Genomic_DNA"/>
</dbReference>
<gene>
    <name evidence="1" type="ORF">OCBIM_22015992mg</name>
</gene>
<evidence type="ECO:0000313" key="1">
    <source>
        <dbReference type="EMBL" id="KOF87847.1"/>
    </source>
</evidence>
<accession>A0A0L8HF58</accession>